<evidence type="ECO:0000313" key="7">
    <source>
        <dbReference type="Proteomes" id="UP000184474"/>
    </source>
</evidence>
<dbReference type="InterPro" id="IPR012340">
    <property type="entry name" value="NA-bd_OB-fold"/>
</dbReference>
<comment type="similarity">
    <text evidence="4">Belongs to the RecO family.</text>
</comment>
<dbReference type="HAMAP" id="MF_00201">
    <property type="entry name" value="RecO"/>
    <property type="match status" value="1"/>
</dbReference>
<evidence type="ECO:0000259" key="5">
    <source>
        <dbReference type="Pfam" id="PF11967"/>
    </source>
</evidence>
<reference evidence="7" key="1">
    <citation type="submission" date="2016-11" db="EMBL/GenBank/DDBJ databases">
        <authorList>
            <person name="Varghese N."/>
            <person name="Submissions S."/>
        </authorList>
    </citation>
    <scope>NUCLEOTIDE SEQUENCE [LARGE SCALE GENOMIC DNA]</scope>
    <source>
        <strain evidence="7">DSM 26134</strain>
    </source>
</reference>
<dbReference type="Gene3D" id="2.40.50.140">
    <property type="entry name" value="Nucleic acid-binding proteins"/>
    <property type="match status" value="1"/>
</dbReference>
<dbReference type="PANTHER" id="PTHR33991:SF1">
    <property type="entry name" value="DNA REPAIR PROTEIN RECO"/>
    <property type="match status" value="1"/>
</dbReference>
<dbReference type="AlphaFoldDB" id="A0A1M6TVB6"/>
<dbReference type="STRING" id="156994.SAMN04488028_106198"/>
<evidence type="ECO:0000313" key="6">
    <source>
        <dbReference type="EMBL" id="SHK60891.1"/>
    </source>
</evidence>
<dbReference type="Pfam" id="PF02565">
    <property type="entry name" value="RecO_C"/>
    <property type="match status" value="1"/>
</dbReference>
<evidence type="ECO:0000256" key="1">
    <source>
        <dbReference type="ARBA" id="ARBA00022763"/>
    </source>
</evidence>
<comment type="function">
    <text evidence="4">Involved in DNA repair and RecF pathway recombination.</text>
</comment>
<dbReference type="Proteomes" id="UP000184474">
    <property type="component" value="Unassembled WGS sequence"/>
</dbReference>
<dbReference type="RefSeq" id="WP_073123980.1">
    <property type="nucleotide sequence ID" value="NZ_FRAA01000006.1"/>
</dbReference>
<keyword evidence="1 4" id="KW-0227">DNA damage</keyword>
<keyword evidence="7" id="KW-1185">Reference proteome</keyword>
<dbReference type="Pfam" id="PF11967">
    <property type="entry name" value="RecO_N"/>
    <property type="match status" value="1"/>
</dbReference>
<name>A0A1M6TVB6_REIAG</name>
<sequence>MLHKTKGIVLNYIKYRESSIIARIYTDEFGLQSYIINGVRSQRSKKGLALLQPLTLLEMVVYHKDNKVDQLQRISEYKSAYTLSSIPFEVKKSSIALFVTELLHKVLREEDQRGIVFEFLCHFIMLLDQRTNGYESMHVYLMVHLTHFIGFGIHQKSELEKDNILQRVNTDFNQIYDSILYMNNHDLNAPLVLDNRLRKDCLSYMVNYYGQHIEGFGELKSMTVLSQLFK</sequence>
<organism evidence="6 7">
    <name type="scientific">Reichenbachiella agariperforans</name>
    <dbReference type="NCBI Taxonomy" id="156994"/>
    <lineage>
        <taxon>Bacteria</taxon>
        <taxon>Pseudomonadati</taxon>
        <taxon>Bacteroidota</taxon>
        <taxon>Cytophagia</taxon>
        <taxon>Cytophagales</taxon>
        <taxon>Reichenbachiellaceae</taxon>
        <taxon>Reichenbachiella</taxon>
    </lineage>
</organism>
<evidence type="ECO:0000256" key="4">
    <source>
        <dbReference type="HAMAP-Rule" id="MF_00201"/>
    </source>
</evidence>
<keyword evidence="3 4" id="KW-0234">DNA repair</keyword>
<dbReference type="GO" id="GO:0006302">
    <property type="term" value="P:double-strand break repair"/>
    <property type="evidence" value="ECO:0007669"/>
    <property type="project" value="TreeGrafter"/>
</dbReference>
<protein>
    <recommendedName>
        <fullName evidence="4">DNA repair protein RecO</fullName>
    </recommendedName>
    <alternativeName>
        <fullName evidence="4">Recombination protein O</fullName>
    </alternativeName>
</protein>
<evidence type="ECO:0000256" key="2">
    <source>
        <dbReference type="ARBA" id="ARBA00023172"/>
    </source>
</evidence>
<accession>A0A1M6TVB6</accession>
<dbReference type="NCBIfam" id="TIGR00613">
    <property type="entry name" value="reco"/>
    <property type="match status" value="1"/>
</dbReference>
<feature type="domain" description="DNA replication/recombination mediator RecO N-terminal" evidence="5">
    <location>
        <begin position="1"/>
        <end position="74"/>
    </location>
</feature>
<dbReference type="PANTHER" id="PTHR33991">
    <property type="entry name" value="DNA REPAIR PROTEIN RECO"/>
    <property type="match status" value="1"/>
</dbReference>
<proteinExistence type="inferred from homology"/>
<evidence type="ECO:0000256" key="3">
    <source>
        <dbReference type="ARBA" id="ARBA00023204"/>
    </source>
</evidence>
<gene>
    <name evidence="4" type="primary">recO</name>
    <name evidence="6" type="ORF">SAMN04488028_106198</name>
</gene>
<dbReference type="EMBL" id="FRAA01000006">
    <property type="protein sequence ID" value="SHK60891.1"/>
    <property type="molecule type" value="Genomic_DNA"/>
</dbReference>
<dbReference type="SUPFAM" id="SSF50249">
    <property type="entry name" value="Nucleic acid-binding proteins"/>
    <property type="match status" value="1"/>
</dbReference>
<dbReference type="InterPro" id="IPR022572">
    <property type="entry name" value="DNA_rep/recomb_RecO_N"/>
</dbReference>
<keyword evidence="2 4" id="KW-0233">DNA recombination</keyword>
<dbReference type="GO" id="GO:0006310">
    <property type="term" value="P:DNA recombination"/>
    <property type="evidence" value="ECO:0007669"/>
    <property type="project" value="UniProtKB-UniRule"/>
</dbReference>
<dbReference type="InterPro" id="IPR003717">
    <property type="entry name" value="RecO"/>
</dbReference>
<dbReference type="GO" id="GO:0043590">
    <property type="term" value="C:bacterial nucleoid"/>
    <property type="evidence" value="ECO:0007669"/>
    <property type="project" value="TreeGrafter"/>
</dbReference>